<comment type="caution">
    <text evidence="1">The sequence shown here is derived from an EMBL/GenBank/DDBJ whole genome shotgun (WGS) entry which is preliminary data.</text>
</comment>
<dbReference type="EMBL" id="SRLO01001047">
    <property type="protein sequence ID" value="TNN42291.1"/>
    <property type="molecule type" value="Genomic_DNA"/>
</dbReference>
<evidence type="ECO:0000313" key="1">
    <source>
        <dbReference type="EMBL" id="TNN42291.1"/>
    </source>
</evidence>
<dbReference type="Proteomes" id="UP000314294">
    <property type="component" value="Unassembled WGS sequence"/>
</dbReference>
<organism evidence="1 2">
    <name type="scientific">Liparis tanakae</name>
    <name type="common">Tanaka's snailfish</name>
    <dbReference type="NCBI Taxonomy" id="230148"/>
    <lineage>
        <taxon>Eukaryota</taxon>
        <taxon>Metazoa</taxon>
        <taxon>Chordata</taxon>
        <taxon>Craniata</taxon>
        <taxon>Vertebrata</taxon>
        <taxon>Euteleostomi</taxon>
        <taxon>Actinopterygii</taxon>
        <taxon>Neopterygii</taxon>
        <taxon>Teleostei</taxon>
        <taxon>Neoteleostei</taxon>
        <taxon>Acanthomorphata</taxon>
        <taxon>Eupercaria</taxon>
        <taxon>Perciformes</taxon>
        <taxon>Cottioidei</taxon>
        <taxon>Cottales</taxon>
        <taxon>Liparidae</taxon>
        <taxon>Liparis</taxon>
    </lineage>
</organism>
<reference evidence="1 2" key="1">
    <citation type="submission" date="2019-03" db="EMBL/GenBank/DDBJ databases">
        <title>First draft genome of Liparis tanakae, snailfish: a comprehensive survey of snailfish specific genes.</title>
        <authorList>
            <person name="Kim W."/>
            <person name="Song I."/>
            <person name="Jeong J.-H."/>
            <person name="Kim D."/>
            <person name="Kim S."/>
            <person name="Ryu S."/>
            <person name="Song J.Y."/>
            <person name="Lee S.K."/>
        </authorList>
    </citation>
    <scope>NUCLEOTIDE SEQUENCE [LARGE SCALE GENOMIC DNA]</scope>
    <source>
        <tissue evidence="1">Muscle</tissue>
    </source>
</reference>
<proteinExistence type="predicted"/>
<protein>
    <submittedName>
        <fullName evidence="1">Uncharacterized protein</fullName>
    </submittedName>
</protein>
<keyword evidence="2" id="KW-1185">Reference proteome</keyword>
<gene>
    <name evidence="1" type="ORF">EYF80_047529</name>
</gene>
<dbReference type="AlphaFoldDB" id="A0A4Z2FMP6"/>
<name>A0A4Z2FMP6_9TELE</name>
<evidence type="ECO:0000313" key="2">
    <source>
        <dbReference type="Proteomes" id="UP000314294"/>
    </source>
</evidence>
<sequence length="68" mass="7727">MNINKLMIQHEAIAPSPKTVIYEILMFRTRPSFDVTLISCHDEFYRNRQEPGAAPRSAAALTSVLHDL</sequence>
<accession>A0A4Z2FMP6</accession>